<protein>
    <submittedName>
        <fullName evidence="1">Uncharacterized protein</fullName>
    </submittedName>
</protein>
<keyword evidence="2" id="KW-1185">Reference proteome</keyword>
<organism evidence="1 2">
    <name type="scientific">Crotalaria pallida</name>
    <name type="common">Smooth rattlebox</name>
    <name type="synonym">Crotalaria striata</name>
    <dbReference type="NCBI Taxonomy" id="3830"/>
    <lineage>
        <taxon>Eukaryota</taxon>
        <taxon>Viridiplantae</taxon>
        <taxon>Streptophyta</taxon>
        <taxon>Embryophyta</taxon>
        <taxon>Tracheophyta</taxon>
        <taxon>Spermatophyta</taxon>
        <taxon>Magnoliopsida</taxon>
        <taxon>eudicotyledons</taxon>
        <taxon>Gunneridae</taxon>
        <taxon>Pentapetalae</taxon>
        <taxon>rosids</taxon>
        <taxon>fabids</taxon>
        <taxon>Fabales</taxon>
        <taxon>Fabaceae</taxon>
        <taxon>Papilionoideae</taxon>
        <taxon>50 kb inversion clade</taxon>
        <taxon>genistoids sensu lato</taxon>
        <taxon>core genistoids</taxon>
        <taxon>Crotalarieae</taxon>
        <taxon>Crotalaria</taxon>
    </lineage>
</organism>
<dbReference type="PANTHER" id="PTHR33702:SF16">
    <property type="match status" value="1"/>
</dbReference>
<dbReference type="PANTHER" id="PTHR33702">
    <property type="entry name" value="BNAA09G40010D PROTEIN"/>
    <property type="match status" value="1"/>
</dbReference>
<sequence length="143" mass="16786">MEIESLFPNPTTCGGIQIHRRRWSYQRLNLGASTGRKKMKIIRLRRSRRGRNYWSMRPITRLRWVMRSPLKMLRKFKNAYINFMLRLAGKVGAMNTDNINIFGGKRVPKGRQLSKGYSGDAFEARLIFEISKTLIASYELYPI</sequence>
<comment type="caution">
    <text evidence="1">The sequence shown here is derived from an EMBL/GenBank/DDBJ whole genome shotgun (WGS) entry which is preliminary data.</text>
</comment>
<reference evidence="1 2" key="1">
    <citation type="submission" date="2024-01" db="EMBL/GenBank/DDBJ databases">
        <title>The genomes of 5 underutilized Papilionoideae crops provide insights into root nodulation and disease resistanc.</title>
        <authorList>
            <person name="Yuan L."/>
        </authorList>
    </citation>
    <scope>NUCLEOTIDE SEQUENCE [LARGE SCALE GENOMIC DNA]</scope>
    <source>
        <strain evidence="1">ZHUSHIDOU_FW_LH</strain>
        <tissue evidence="1">Leaf</tissue>
    </source>
</reference>
<evidence type="ECO:0000313" key="2">
    <source>
        <dbReference type="Proteomes" id="UP001372338"/>
    </source>
</evidence>
<dbReference type="EMBL" id="JAYWIO010000003">
    <property type="protein sequence ID" value="KAK7272978.1"/>
    <property type="molecule type" value="Genomic_DNA"/>
</dbReference>
<evidence type="ECO:0000313" key="1">
    <source>
        <dbReference type="EMBL" id="KAK7272978.1"/>
    </source>
</evidence>
<gene>
    <name evidence="1" type="ORF">RIF29_14023</name>
</gene>
<dbReference type="Proteomes" id="UP001372338">
    <property type="component" value="Unassembled WGS sequence"/>
</dbReference>
<dbReference type="AlphaFoldDB" id="A0AAN9I9X4"/>
<name>A0AAN9I9X4_CROPI</name>
<accession>A0AAN9I9X4</accession>
<proteinExistence type="predicted"/>